<gene>
    <name evidence="1" type="ORF">I41_07130</name>
    <name evidence="2" type="ORF">I41_15610</name>
</gene>
<dbReference type="AlphaFoldDB" id="A0A517TT56"/>
<protein>
    <submittedName>
        <fullName evidence="1">Uncharacterized protein</fullName>
    </submittedName>
</protein>
<dbReference type="KEGG" id="llh:I41_15610"/>
<reference evidence="1 3" key="1">
    <citation type="submission" date="2019-02" db="EMBL/GenBank/DDBJ databases">
        <title>Deep-cultivation of Planctomycetes and their phenomic and genomic characterization uncovers novel biology.</title>
        <authorList>
            <person name="Wiegand S."/>
            <person name="Jogler M."/>
            <person name="Boedeker C."/>
            <person name="Pinto D."/>
            <person name="Vollmers J."/>
            <person name="Rivas-Marin E."/>
            <person name="Kohn T."/>
            <person name="Peeters S.H."/>
            <person name="Heuer A."/>
            <person name="Rast P."/>
            <person name="Oberbeckmann S."/>
            <person name="Bunk B."/>
            <person name="Jeske O."/>
            <person name="Meyerdierks A."/>
            <person name="Storesund J.E."/>
            <person name="Kallscheuer N."/>
            <person name="Luecker S."/>
            <person name="Lage O.M."/>
            <person name="Pohl T."/>
            <person name="Merkel B.J."/>
            <person name="Hornburger P."/>
            <person name="Mueller R.-W."/>
            <person name="Bruemmer F."/>
            <person name="Labrenz M."/>
            <person name="Spormann A.M."/>
            <person name="Op den Camp H."/>
            <person name="Overmann J."/>
            <person name="Amann R."/>
            <person name="Jetten M.S.M."/>
            <person name="Mascher T."/>
            <person name="Medema M.H."/>
            <person name="Devos D.P."/>
            <person name="Kaster A.-K."/>
            <person name="Ovreas L."/>
            <person name="Rohde M."/>
            <person name="Galperin M.Y."/>
            <person name="Jogler C."/>
        </authorList>
    </citation>
    <scope>NUCLEOTIDE SEQUENCE [LARGE SCALE GENOMIC DNA]</scope>
    <source>
        <strain evidence="1 3">I41</strain>
    </source>
</reference>
<organism evidence="1 3">
    <name type="scientific">Lacipirellula limnantheis</name>
    <dbReference type="NCBI Taxonomy" id="2528024"/>
    <lineage>
        <taxon>Bacteria</taxon>
        <taxon>Pseudomonadati</taxon>
        <taxon>Planctomycetota</taxon>
        <taxon>Planctomycetia</taxon>
        <taxon>Pirellulales</taxon>
        <taxon>Lacipirellulaceae</taxon>
        <taxon>Lacipirellula</taxon>
    </lineage>
</organism>
<dbReference type="KEGG" id="llh:I41_07130"/>
<dbReference type="EMBL" id="CP036339">
    <property type="protein sequence ID" value="QDT72386.1"/>
    <property type="molecule type" value="Genomic_DNA"/>
</dbReference>
<dbReference type="Proteomes" id="UP000317909">
    <property type="component" value="Chromosome"/>
</dbReference>
<name>A0A517TT56_9BACT</name>
<keyword evidence="3" id="KW-1185">Reference proteome</keyword>
<evidence type="ECO:0000313" key="3">
    <source>
        <dbReference type="Proteomes" id="UP000317909"/>
    </source>
</evidence>
<dbReference type="EMBL" id="CP036339">
    <property type="protein sequence ID" value="QDT71554.1"/>
    <property type="molecule type" value="Genomic_DNA"/>
</dbReference>
<evidence type="ECO:0000313" key="2">
    <source>
        <dbReference type="EMBL" id="QDT72386.1"/>
    </source>
</evidence>
<sequence>MKLNDESRERIGNSNGTQCLEVTDAAAREL</sequence>
<proteinExistence type="predicted"/>
<evidence type="ECO:0000313" key="1">
    <source>
        <dbReference type="EMBL" id="QDT71554.1"/>
    </source>
</evidence>
<accession>A0A517TT56</accession>